<sequence>MCETGWGDNGDFWSYDFRMILSGDKQEKNGVGILLNKVWELQVENTYHVNDRISLIKLKTSTVNMIVIQVYFPTSNSRSRVVPPLPVI</sequence>
<keyword evidence="2" id="KW-1185">Reference proteome</keyword>
<proteinExistence type="predicted"/>
<dbReference type="EMBL" id="CARXXK010000002">
    <property type="protein sequence ID" value="CAI6357419.1"/>
    <property type="molecule type" value="Genomic_DNA"/>
</dbReference>
<accession>A0AAV0WN54</accession>
<dbReference type="InterPro" id="IPR036691">
    <property type="entry name" value="Endo/exonu/phosph_ase_sf"/>
</dbReference>
<name>A0AAV0WN54_9HEMI</name>
<gene>
    <name evidence="1" type="ORF">MEUPH1_LOCUS13045</name>
</gene>
<evidence type="ECO:0000313" key="2">
    <source>
        <dbReference type="Proteomes" id="UP001160148"/>
    </source>
</evidence>
<reference evidence="1 2" key="1">
    <citation type="submission" date="2023-01" db="EMBL/GenBank/DDBJ databases">
        <authorList>
            <person name="Whitehead M."/>
        </authorList>
    </citation>
    <scope>NUCLEOTIDE SEQUENCE [LARGE SCALE GENOMIC DNA]</scope>
</reference>
<comment type="caution">
    <text evidence="1">The sequence shown here is derived from an EMBL/GenBank/DDBJ whole genome shotgun (WGS) entry which is preliminary data.</text>
</comment>
<dbReference type="Proteomes" id="UP001160148">
    <property type="component" value="Unassembled WGS sequence"/>
</dbReference>
<protein>
    <submittedName>
        <fullName evidence="1">Uncharacterized protein</fullName>
    </submittedName>
</protein>
<organism evidence="1 2">
    <name type="scientific">Macrosiphum euphorbiae</name>
    <name type="common">potato aphid</name>
    <dbReference type="NCBI Taxonomy" id="13131"/>
    <lineage>
        <taxon>Eukaryota</taxon>
        <taxon>Metazoa</taxon>
        <taxon>Ecdysozoa</taxon>
        <taxon>Arthropoda</taxon>
        <taxon>Hexapoda</taxon>
        <taxon>Insecta</taxon>
        <taxon>Pterygota</taxon>
        <taxon>Neoptera</taxon>
        <taxon>Paraneoptera</taxon>
        <taxon>Hemiptera</taxon>
        <taxon>Sternorrhyncha</taxon>
        <taxon>Aphidomorpha</taxon>
        <taxon>Aphidoidea</taxon>
        <taxon>Aphididae</taxon>
        <taxon>Macrosiphini</taxon>
        <taxon>Macrosiphum</taxon>
    </lineage>
</organism>
<dbReference type="AlphaFoldDB" id="A0AAV0WN54"/>
<evidence type="ECO:0000313" key="1">
    <source>
        <dbReference type="EMBL" id="CAI6357419.1"/>
    </source>
</evidence>
<dbReference type="Gene3D" id="3.60.10.10">
    <property type="entry name" value="Endonuclease/exonuclease/phosphatase"/>
    <property type="match status" value="1"/>
</dbReference>